<feature type="domain" description="FERM" evidence="1">
    <location>
        <begin position="1"/>
        <end position="107"/>
    </location>
</feature>
<dbReference type="SUPFAM" id="SSF50729">
    <property type="entry name" value="PH domain-like"/>
    <property type="match status" value="1"/>
</dbReference>
<dbReference type="InterPro" id="IPR018980">
    <property type="entry name" value="FERM_PH-like_C"/>
</dbReference>
<dbReference type="AlphaFoldDB" id="A0A2C9LWX0"/>
<evidence type="ECO:0000313" key="2">
    <source>
        <dbReference type="EnsemblMetazoa" id="BGLB035914-PA"/>
    </source>
</evidence>
<dbReference type="PANTHER" id="PTHR23280">
    <property type="entry name" value="4.1 G PROTEIN"/>
    <property type="match status" value="1"/>
</dbReference>
<dbReference type="PROSITE" id="PS50057">
    <property type="entry name" value="FERM_3"/>
    <property type="match status" value="1"/>
</dbReference>
<accession>A0A2C9LWX0</accession>
<dbReference type="VEuPathDB" id="VectorBase:BGLB035914"/>
<dbReference type="EnsemblMetazoa" id="BGLB035914-RA">
    <property type="protein sequence ID" value="BGLB035914-PA"/>
    <property type="gene ID" value="BGLB035914"/>
</dbReference>
<dbReference type="InterPro" id="IPR000299">
    <property type="entry name" value="FERM_domain"/>
</dbReference>
<dbReference type="KEGG" id="bgt:106050254"/>
<protein>
    <recommendedName>
        <fullName evidence="1">FERM domain-containing protein</fullName>
    </recommendedName>
</protein>
<dbReference type="GO" id="GO:0005886">
    <property type="term" value="C:plasma membrane"/>
    <property type="evidence" value="ECO:0007669"/>
    <property type="project" value="TreeGrafter"/>
</dbReference>
<dbReference type="STRING" id="6526.A0A2C9LWX0"/>
<evidence type="ECO:0000313" key="3">
    <source>
        <dbReference type="Proteomes" id="UP000076420"/>
    </source>
</evidence>
<proteinExistence type="predicted"/>
<dbReference type="Proteomes" id="UP000076420">
    <property type="component" value="Unassembled WGS sequence"/>
</dbReference>
<dbReference type="SMART" id="SM01196">
    <property type="entry name" value="FERM_C"/>
    <property type="match status" value="1"/>
</dbReference>
<dbReference type="Pfam" id="PF09380">
    <property type="entry name" value="FERM_C"/>
    <property type="match status" value="1"/>
</dbReference>
<dbReference type="GO" id="GO:0031032">
    <property type="term" value="P:actomyosin structure organization"/>
    <property type="evidence" value="ECO:0007669"/>
    <property type="project" value="TreeGrafter"/>
</dbReference>
<reference evidence="2" key="1">
    <citation type="submission" date="2020-05" db="UniProtKB">
        <authorList>
            <consortium name="EnsemblMetazoa"/>
        </authorList>
    </citation>
    <scope>IDENTIFICATION</scope>
    <source>
        <strain evidence="2">BB02</strain>
    </source>
</reference>
<organism evidence="2 3">
    <name type="scientific">Biomphalaria glabrata</name>
    <name type="common">Bloodfluke planorb</name>
    <name type="synonym">Freshwater snail</name>
    <dbReference type="NCBI Taxonomy" id="6526"/>
    <lineage>
        <taxon>Eukaryota</taxon>
        <taxon>Metazoa</taxon>
        <taxon>Spiralia</taxon>
        <taxon>Lophotrochozoa</taxon>
        <taxon>Mollusca</taxon>
        <taxon>Gastropoda</taxon>
        <taxon>Heterobranchia</taxon>
        <taxon>Euthyneura</taxon>
        <taxon>Panpulmonata</taxon>
        <taxon>Hygrophila</taxon>
        <taxon>Lymnaeoidea</taxon>
        <taxon>Planorbidae</taxon>
        <taxon>Biomphalaria</taxon>
    </lineage>
</organism>
<dbReference type="GO" id="GO:0005856">
    <property type="term" value="C:cytoskeleton"/>
    <property type="evidence" value="ECO:0007669"/>
    <property type="project" value="TreeGrafter"/>
</dbReference>
<dbReference type="PANTHER" id="PTHR23280:SF21">
    <property type="entry name" value="PROTEIN 4.1 HOMOLOG"/>
    <property type="match status" value="1"/>
</dbReference>
<dbReference type="Gene3D" id="2.30.29.30">
    <property type="entry name" value="Pleckstrin-homology domain (PH domain)/Phosphotyrosine-binding domain (PTB)"/>
    <property type="match status" value="1"/>
</dbReference>
<gene>
    <name evidence="2" type="primary">106050254</name>
</gene>
<evidence type="ECO:0000259" key="1">
    <source>
        <dbReference type="PROSITE" id="PS50057"/>
    </source>
</evidence>
<dbReference type="OrthoDB" id="6589456at2759"/>
<name>A0A2C9LWX0_BIOGL</name>
<sequence length="151" mass="17451">MEKFLVKAKELGMYGVHQQLVKGSMAQEVLIGVCYSGLVICKKTPELERINWQTIHRLYYKNNKFFIRKRLERGDDSKLNYKFSSHKQAKRFLRLCADHHAFFRLRNKDVEPGLNTPWLKPRPPSVVSTTSSTSETISITSAVSVRTKMSC</sequence>
<dbReference type="VEuPathDB" id="VectorBase:BGLAX_036324"/>
<dbReference type="InterPro" id="IPR011993">
    <property type="entry name" value="PH-like_dom_sf"/>
</dbReference>